<feature type="non-terminal residue" evidence="2">
    <location>
        <position position="266"/>
    </location>
</feature>
<accession>A0ABQ9UCP5</accession>
<feature type="compositionally biased region" description="Low complexity" evidence="1">
    <location>
        <begin position="234"/>
        <end position="246"/>
    </location>
</feature>
<dbReference type="Proteomes" id="UP001266305">
    <property type="component" value="Unassembled WGS sequence"/>
</dbReference>
<keyword evidence="3" id="KW-1185">Reference proteome</keyword>
<evidence type="ECO:0000313" key="2">
    <source>
        <dbReference type="EMBL" id="KAK2094790.1"/>
    </source>
</evidence>
<gene>
    <name evidence="2" type="ORF">P7K49_026206</name>
</gene>
<reference evidence="2 3" key="1">
    <citation type="submission" date="2023-05" db="EMBL/GenBank/DDBJ databases">
        <title>B98-5 Cell Line De Novo Hybrid Assembly: An Optical Mapping Approach.</title>
        <authorList>
            <person name="Kananen K."/>
            <person name="Auerbach J.A."/>
            <person name="Kautto E."/>
            <person name="Blachly J.S."/>
        </authorList>
    </citation>
    <scope>NUCLEOTIDE SEQUENCE [LARGE SCALE GENOMIC DNA]</scope>
    <source>
        <strain evidence="2">B95-8</strain>
        <tissue evidence="2">Cell line</tissue>
    </source>
</reference>
<comment type="caution">
    <text evidence="2">The sequence shown here is derived from an EMBL/GenBank/DDBJ whole genome shotgun (WGS) entry which is preliminary data.</text>
</comment>
<feature type="region of interest" description="Disordered" evidence="1">
    <location>
        <begin position="219"/>
        <end position="250"/>
    </location>
</feature>
<organism evidence="2 3">
    <name type="scientific">Saguinus oedipus</name>
    <name type="common">Cotton-top tamarin</name>
    <name type="synonym">Oedipomidas oedipus</name>
    <dbReference type="NCBI Taxonomy" id="9490"/>
    <lineage>
        <taxon>Eukaryota</taxon>
        <taxon>Metazoa</taxon>
        <taxon>Chordata</taxon>
        <taxon>Craniata</taxon>
        <taxon>Vertebrata</taxon>
        <taxon>Euteleostomi</taxon>
        <taxon>Mammalia</taxon>
        <taxon>Eutheria</taxon>
        <taxon>Euarchontoglires</taxon>
        <taxon>Primates</taxon>
        <taxon>Haplorrhini</taxon>
        <taxon>Platyrrhini</taxon>
        <taxon>Cebidae</taxon>
        <taxon>Callitrichinae</taxon>
        <taxon>Saguinus</taxon>
    </lineage>
</organism>
<feature type="compositionally biased region" description="Low complexity" evidence="1">
    <location>
        <begin position="21"/>
        <end position="30"/>
    </location>
</feature>
<protein>
    <submittedName>
        <fullName evidence="2">Uncharacterized protein</fullName>
    </submittedName>
</protein>
<feature type="region of interest" description="Disordered" evidence="1">
    <location>
        <begin position="1"/>
        <end position="61"/>
    </location>
</feature>
<evidence type="ECO:0000256" key="1">
    <source>
        <dbReference type="SAM" id="MobiDB-lite"/>
    </source>
</evidence>
<evidence type="ECO:0000313" key="3">
    <source>
        <dbReference type="Proteomes" id="UP001266305"/>
    </source>
</evidence>
<name>A0ABQ9UCP5_SAGOE</name>
<sequence length="266" mass="29445">MTQIQKQRLVRGRRASPPPRASAARSSRPPNFQFKQGRRQRPTSPRVPALGVPTARAAQFSWRRPLRSRTYGGAQGWVQSSGRTRERCLRLGVRELGQRWRPCLGAPRPSPADPVSSPPKENVVPSGAPRPLRPRGHLLDPPCGDERLFQGEPRALGAGFRDACSEKGWFPGNCSAGLAGLTLQRPLAGDGDQWPEKQMRGLRWFFRVLTGPSVWAERELGGGSHTRLPRAPGPRRSWPGSRPPAGLQEQQVRCCGSWPRALAVFR</sequence>
<proteinExistence type="predicted"/>
<feature type="region of interest" description="Disordered" evidence="1">
    <location>
        <begin position="102"/>
        <end position="135"/>
    </location>
</feature>
<dbReference type="EMBL" id="JASSZA010000013">
    <property type="protein sequence ID" value="KAK2094790.1"/>
    <property type="molecule type" value="Genomic_DNA"/>
</dbReference>